<reference evidence="5 6" key="1">
    <citation type="submission" date="2018-10" db="EMBL/GenBank/DDBJ databases">
        <title>Genomic Encyclopedia of Archaeal and Bacterial Type Strains, Phase II (KMG-II): from individual species to whole genera.</title>
        <authorList>
            <person name="Goeker M."/>
        </authorList>
    </citation>
    <scope>NUCLEOTIDE SEQUENCE [LARGE SCALE GENOMIC DNA]</scope>
    <source>
        <strain evidence="5 6">DSM 29317</strain>
    </source>
</reference>
<evidence type="ECO:0000313" key="6">
    <source>
        <dbReference type="Proteomes" id="UP000271700"/>
    </source>
</evidence>
<keyword evidence="6" id="KW-1185">Reference proteome</keyword>
<dbReference type="Gene3D" id="2.170.150.70">
    <property type="match status" value="1"/>
</dbReference>
<keyword evidence="3" id="KW-0862">Zinc</keyword>
<evidence type="ECO:0000313" key="5">
    <source>
        <dbReference type="EMBL" id="RLK08414.1"/>
    </source>
</evidence>
<accession>A0A497ZRJ7</accession>
<proteinExistence type="inferred from homology"/>
<dbReference type="AlphaFoldDB" id="A0A497ZRJ7"/>
<name>A0A497ZRJ7_9RHOB</name>
<dbReference type="Pfam" id="PF04828">
    <property type="entry name" value="GFA"/>
    <property type="match status" value="1"/>
</dbReference>
<dbReference type="GO" id="GO:0016846">
    <property type="term" value="F:carbon-sulfur lyase activity"/>
    <property type="evidence" value="ECO:0007669"/>
    <property type="project" value="InterPro"/>
</dbReference>
<gene>
    <name evidence="5" type="ORF">CLV75_2089</name>
</gene>
<dbReference type="PANTHER" id="PTHR28620">
    <property type="entry name" value="CENTROMERE PROTEIN V"/>
    <property type="match status" value="1"/>
</dbReference>
<keyword evidence="2" id="KW-0479">Metal-binding</keyword>
<comment type="caution">
    <text evidence="5">The sequence shown here is derived from an EMBL/GenBank/DDBJ whole genome shotgun (WGS) entry which is preliminary data.</text>
</comment>
<dbReference type="InterPro" id="IPR006913">
    <property type="entry name" value="CENP-V/GFA"/>
</dbReference>
<dbReference type="PROSITE" id="PS51891">
    <property type="entry name" value="CENP_V_GFA"/>
    <property type="match status" value="1"/>
</dbReference>
<dbReference type="InterPro" id="IPR011057">
    <property type="entry name" value="Mss4-like_sf"/>
</dbReference>
<dbReference type="GO" id="GO:0046872">
    <property type="term" value="F:metal ion binding"/>
    <property type="evidence" value="ECO:0007669"/>
    <property type="project" value="UniProtKB-KW"/>
</dbReference>
<dbReference type="EMBL" id="RCCT01000002">
    <property type="protein sequence ID" value="RLK08414.1"/>
    <property type="molecule type" value="Genomic_DNA"/>
</dbReference>
<comment type="similarity">
    <text evidence="1">Belongs to the Gfa family.</text>
</comment>
<dbReference type="PANTHER" id="PTHR28620:SF1">
    <property type="entry name" value="CENP-V_GFA DOMAIN-CONTAINING PROTEIN"/>
    <property type="match status" value="1"/>
</dbReference>
<dbReference type="OrthoDB" id="9807246at2"/>
<feature type="domain" description="CENP-V/GFA" evidence="4">
    <location>
        <begin position="4"/>
        <end position="113"/>
    </location>
</feature>
<protein>
    <recommendedName>
        <fullName evidence="4">CENP-V/GFA domain-containing protein</fullName>
    </recommendedName>
</protein>
<evidence type="ECO:0000256" key="2">
    <source>
        <dbReference type="ARBA" id="ARBA00022723"/>
    </source>
</evidence>
<evidence type="ECO:0000256" key="3">
    <source>
        <dbReference type="ARBA" id="ARBA00022833"/>
    </source>
</evidence>
<evidence type="ECO:0000259" key="4">
    <source>
        <dbReference type="PROSITE" id="PS51891"/>
    </source>
</evidence>
<dbReference type="SUPFAM" id="SSF51316">
    <property type="entry name" value="Mss4-like"/>
    <property type="match status" value="1"/>
</dbReference>
<organism evidence="5 6">
    <name type="scientific">Ruegeria conchae</name>
    <dbReference type="NCBI Taxonomy" id="981384"/>
    <lineage>
        <taxon>Bacteria</taxon>
        <taxon>Pseudomonadati</taxon>
        <taxon>Pseudomonadota</taxon>
        <taxon>Alphaproteobacteria</taxon>
        <taxon>Rhodobacterales</taxon>
        <taxon>Roseobacteraceae</taxon>
        <taxon>Ruegeria</taxon>
    </lineage>
</organism>
<dbReference type="Proteomes" id="UP000271700">
    <property type="component" value="Unassembled WGS sequence"/>
</dbReference>
<sequence length="117" mass="13294">MKKFEGSCHCGSVKFTFSIPDIDHAMRCDCSLCSRKGMVMSATVIPPEEIKIRSEQDALSTYQFGTESARHYFCNRCGIHTFVETRLNPGHYRVNLGCIDELDALRLPEIIYDGRNL</sequence>
<evidence type="ECO:0000256" key="1">
    <source>
        <dbReference type="ARBA" id="ARBA00005495"/>
    </source>
</evidence>
<dbReference type="InterPro" id="IPR052355">
    <property type="entry name" value="CENP-V-like"/>
</dbReference>